<name>A0ABD2X249_9HYME</name>
<gene>
    <name evidence="2" type="ORF">TKK_007253</name>
</gene>
<comment type="caution">
    <text evidence="2">The sequence shown here is derived from an EMBL/GenBank/DDBJ whole genome shotgun (WGS) entry which is preliminary data.</text>
</comment>
<dbReference type="AlphaFoldDB" id="A0ABD2X249"/>
<evidence type="ECO:0000313" key="3">
    <source>
        <dbReference type="Proteomes" id="UP001627154"/>
    </source>
</evidence>
<feature type="region of interest" description="Disordered" evidence="1">
    <location>
        <begin position="1"/>
        <end position="26"/>
    </location>
</feature>
<reference evidence="2 3" key="1">
    <citation type="journal article" date="2024" name="bioRxiv">
        <title>A reference genome for Trichogramma kaykai: A tiny desert-dwelling parasitoid wasp with competing sex-ratio distorters.</title>
        <authorList>
            <person name="Culotta J."/>
            <person name="Lindsey A.R."/>
        </authorList>
    </citation>
    <scope>NUCLEOTIDE SEQUENCE [LARGE SCALE GENOMIC DNA]</scope>
    <source>
        <strain evidence="2 3">KSX58</strain>
    </source>
</reference>
<organism evidence="2 3">
    <name type="scientific">Trichogramma kaykai</name>
    <dbReference type="NCBI Taxonomy" id="54128"/>
    <lineage>
        <taxon>Eukaryota</taxon>
        <taxon>Metazoa</taxon>
        <taxon>Ecdysozoa</taxon>
        <taxon>Arthropoda</taxon>
        <taxon>Hexapoda</taxon>
        <taxon>Insecta</taxon>
        <taxon>Pterygota</taxon>
        <taxon>Neoptera</taxon>
        <taxon>Endopterygota</taxon>
        <taxon>Hymenoptera</taxon>
        <taxon>Apocrita</taxon>
        <taxon>Proctotrupomorpha</taxon>
        <taxon>Chalcidoidea</taxon>
        <taxon>Trichogrammatidae</taxon>
        <taxon>Trichogramma</taxon>
    </lineage>
</organism>
<accession>A0ABD2X249</accession>
<evidence type="ECO:0000256" key="1">
    <source>
        <dbReference type="SAM" id="MobiDB-lite"/>
    </source>
</evidence>
<evidence type="ECO:0000313" key="2">
    <source>
        <dbReference type="EMBL" id="KAL3399398.1"/>
    </source>
</evidence>
<sequence>MVTRSAERIATYPPQTSSSRGEDAARGRKYLYDKTSEKWIMDNGFFAHYITAAWLYPSTLVVHFETYLKQKKEQKYKSSFETSRVNNYKHQAEMTTTSSRFGYKFNLSAPLLLQLEPAATAATSLNFMNSAYYSARCSSSDPHERRRRQLCRYRARLALQRSRIHTQTNARPREIRGRKRNSTAAGLYQYNRKSICSAFYISWNCCCCCHGFARFLRIYSDDLHLDADSRHIKFEPRKAAIKQRPARNRRSLRKIFRSRLAATRSMENRLIDFLIPARIEPAQRCIPRAQLGSHKYPKFICAYVFSALRFGSTGGIYIHILLQQQVLRRRHWYVLKQRNNDFSLSLSLSLSLTPLAGVDMHDRAAVMPQPTRGDFAEGVTTTTTTTSA</sequence>
<keyword evidence="3" id="KW-1185">Reference proteome</keyword>
<dbReference type="EMBL" id="JBJJXI010000056">
    <property type="protein sequence ID" value="KAL3399398.1"/>
    <property type="molecule type" value="Genomic_DNA"/>
</dbReference>
<protein>
    <submittedName>
        <fullName evidence="2">Uncharacterized protein</fullName>
    </submittedName>
</protein>
<proteinExistence type="predicted"/>
<dbReference type="Proteomes" id="UP001627154">
    <property type="component" value="Unassembled WGS sequence"/>
</dbReference>